<dbReference type="EMBL" id="CAJVPJ010001242">
    <property type="protein sequence ID" value="CAG8582812.1"/>
    <property type="molecule type" value="Genomic_DNA"/>
</dbReference>
<feature type="non-terminal residue" evidence="1">
    <location>
        <position position="306"/>
    </location>
</feature>
<evidence type="ECO:0000313" key="2">
    <source>
        <dbReference type="Proteomes" id="UP000789572"/>
    </source>
</evidence>
<keyword evidence="2" id="KW-1185">Reference proteome</keyword>
<reference evidence="1" key="1">
    <citation type="submission" date="2021-06" db="EMBL/GenBank/DDBJ databases">
        <authorList>
            <person name="Kallberg Y."/>
            <person name="Tangrot J."/>
            <person name="Rosling A."/>
        </authorList>
    </citation>
    <scope>NUCLEOTIDE SEQUENCE</scope>
    <source>
        <strain evidence="1">IA702</strain>
    </source>
</reference>
<name>A0A9N9C014_9GLOM</name>
<dbReference type="OrthoDB" id="2393824at2759"/>
<dbReference type="AlphaFoldDB" id="A0A9N9C014"/>
<gene>
    <name evidence="1" type="ORF">POCULU_LOCUS6577</name>
</gene>
<evidence type="ECO:0000313" key="1">
    <source>
        <dbReference type="EMBL" id="CAG8582812.1"/>
    </source>
</evidence>
<dbReference type="Proteomes" id="UP000789572">
    <property type="component" value="Unassembled WGS sequence"/>
</dbReference>
<sequence length="306" mass="35302">ALCHPMWQWARTALIRAFFAIWNPKAPRRRLIRFTKFGSWRDCAHVEKYINSFVSMNHDDCNEVYKKLHGRFQPVATCLEYVIKGTPVIQSIESVWNAVTKPAGYQKSLYNQLERIANNRHPGFVNERSTLGLFKTIALEYFYGGVSHLFTDKNDLEIAEYGLGCLGTAYDNDAINAERVSETSKKILVAYVNEPMVFETLTLHNYFKNTLEQGILELMSIVRDDSMIGKMWEKYIPAELMCMFDGKKIVSQLPVFEGFQGRPEIPDIYHQTATVIQPLNYYPLVKESTDDYINRIMALLLKLVMA</sequence>
<organism evidence="1 2">
    <name type="scientific">Paraglomus occultum</name>
    <dbReference type="NCBI Taxonomy" id="144539"/>
    <lineage>
        <taxon>Eukaryota</taxon>
        <taxon>Fungi</taxon>
        <taxon>Fungi incertae sedis</taxon>
        <taxon>Mucoromycota</taxon>
        <taxon>Glomeromycotina</taxon>
        <taxon>Glomeromycetes</taxon>
        <taxon>Paraglomerales</taxon>
        <taxon>Paraglomeraceae</taxon>
        <taxon>Paraglomus</taxon>
    </lineage>
</organism>
<protein>
    <submittedName>
        <fullName evidence="1">2258_t:CDS:1</fullName>
    </submittedName>
</protein>
<accession>A0A9N9C014</accession>
<comment type="caution">
    <text evidence="1">The sequence shown here is derived from an EMBL/GenBank/DDBJ whole genome shotgun (WGS) entry which is preliminary data.</text>
</comment>
<proteinExistence type="predicted"/>